<feature type="transmembrane region" description="Helical" evidence="1">
    <location>
        <begin position="308"/>
        <end position="331"/>
    </location>
</feature>
<feature type="transmembrane region" description="Helical" evidence="1">
    <location>
        <begin position="80"/>
        <end position="99"/>
    </location>
</feature>
<feature type="transmembrane region" description="Helical" evidence="1">
    <location>
        <begin position="270"/>
        <end position="288"/>
    </location>
</feature>
<feature type="transmembrane region" description="Helical" evidence="1">
    <location>
        <begin position="214"/>
        <end position="236"/>
    </location>
</feature>
<feature type="transmembrane region" description="Helical" evidence="1">
    <location>
        <begin position="164"/>
        <end position="181"/>
    </location>
</feature>
<evidence type="ECO:0000313" key="2">
    <source>
        <dbReference type="EMBL" id="SEO69406.1"/>
    </source>
</evidence>
<evidence type="ECO:0000313" key="3">
    <source>
        <dbReference type="Proteomes" id="UP000199126"/>
    </source>
</evidence>
<name>A0A1H8RSU8_9EURY</name>
<dbReference type="AlphaFoldDB" id="A0A1H8RSU8"/>
<reference evidence="3" key="1">
    <citation type="submission" date="2016-10" db="EMBL/GenBank/DDBJ databases">
        <authorList>
            <person name="Varghese N."/>
            <person name="Submissions S."/>
        </authorList>
    </citation>
    <scope>NUCLEOTIDE SEQUENCE [LARGE SCALE GENOMIC DNA]</scope>
    <source>
        <strain evidence="3">CGMCC 1.10121</strain>
    </source>
</reference>
<feature type="transmembrane region" description="Helical" evidence="1">
    <location>
        <begin position="111"/>
        <end position="130"/>
    </location>
</feature>
<sequence length="332" mass="33936">MFVGHALLAFAVAASVAAFTGWPRERALSVGLVAGLFAAAPDVDMAYALVGVATASVGNALALAGAFWQTGNLVHRAVTHSLVVALFVSLSVGLVASGVRAASLGGRRRRASRLSTGGGLLLSTALVVAAGAKSGLLGAVVMGLFCAVSLGIALVAVRRTELDACSLAAAALFGVASHPFGDLFTGEPPALLYPLDAVVFADRLTLHADPTVHLLSAFGLELATIWAAVLVGLWLTGRSLRTAVDARAALGVGYAGSLLVIPAPTLDLSYPFVFTVLAVGAVGATPRFRRSVPSRRLRRPTFELPERLSAAVTGLAAVTLGWVAYSLAYLLA</sequence>
<feature type="transmembrane region" description="Helical" evidence="1">
    <location>
        <begin position="136"/>
        <end position="157"/>
    </location>
</feature>
<keyword evidence="1" id="KW-0472">Membrane</keyword>
<dbReference type="InterPro" id="IPR007404">
    <property type="entry name" value="YdjM-like"/>
</dbReference>
<accession>A0A1H8RSU8</accession>
<evidence type="ECO:0000256" key="1">
    <source>
        <dbReference type="SAM" id="Phobius"/>
    </source>
</evidence>
<keyword evidence="1" id="KW-1133">Transmembrane helix</keyword>
<dbReference type="EMBL" id="FODV01000004">
    <property type="protein sequence ID" value="SEO69406.1"/>
    <property type="molecule type" value="Genomic_DNA"/>
</dbReference>
<dbReference type="OrthoDB" id="313450at2157"/>
<dbReference type="GO" id="GO:0016787">
    <property type="term" value="F:hydrolase activity"/>
    <property type="evidence" value="ECO:0007669"/>
    <property type="project" value="UniProtKB-KW"/>
</dbReference>
<dbReference type="RefSeq" id="WP_089823439.1">
    <property type="nucleotide sequence ID" value="NZ_FODV01000004.1"/>
</dbReference>
<proteinExistence type="predicted"/>
<organism evidence="2 3">
    <name type="scientific">Halogranum amylolyticum</name>
    <dbReference type="NCBI Taxonomy" id="660520"/>
    <lineage>
        <taxon>Archaea</taxon>
        <taxon>Methanobacteriati</taxon>
        <taxon>Methanobacteriota</taxon>
        <taxon>Stenosarchaea group</taxon>
        <taxon>Halobacteria</taxon>
        <taxon>Halobacteriales</taxon>
        <taxon>Haloferacaceae</taxon>
    </lineage>
</organism>
<keyword evidence="1" id="KW-0812">Transmembrane</keyword>
<feature type="transmembrane region" description="Helical" evidence="1">
    <location>
        <begin position="248"/>
        <end position="264"/>
    </location>
</feature>
<keyword evidence="3" id="KW-1185">Reference proteome</keyword>
<dbReference type="Pfam" id="PF04307">
    <property type="entry name" value="YdjM"/>
    <property type="match status" value="1"/>
</dbReference>
<gene>
    <name evidence="2" type="ORF">SAMN04487948_104210</name>
</gene>
<protein>
    <submittedName>
        <fullName evidence="2">LexA-binding, inner membrane-associated putative hydrolase</fullName>
    </submittedName>
</protein>
<dbReference type="Proteomes" id="UP000199126">
    <property type="component" value="Unassembled WGS sequence"/>
</dbReference>
<feature type="transmembrane region" description="Helical" evidence="1">
    <location>
        <begin position="48"/>
        <end position="68"/>
    </location>
</feature>
<keyword evidence="2" id="KW-0378">Hydrolase</keyword>